<evidence type="ECO:0000259" key="1">
    <source>
        <dbReference type="PROSITE" id="PS50035"/>
    </source>
</evidence>
<dbReference type="GO" id="GO:0016020">
    <property type="term" value="C:membrane"/>
    <property type="evidence" value="ECO:0007669"/>
    <property type="project" value="TreeGrafter"/>
</dbReference>
<evidence type="ECO:0000313" key="3">
    <source>
        <dbReference type="Proteomes" id="UP000635983"/>
    </source>
</evidence>
<dbReference type="PANTHER" id="PTHR21248">
    <property type="entry name" value="CARDIOLIPIN SYNTHASE"/>
    <property type="match status" value="1"/>
</dbReference>
<comment type="caution">
    <text evidence="2">The sequence shown here is derived from an EMBL/GenBank/DDBJ whole genome shotgun (WGS) entry which is preliminary data.</text>
</comment>
<dbReference type="PROSITE" id="PS50035">
    <property type="entry name" value="PLD"/>
    <property type="match status" value="2"/>
</dbReference>
<dbReference type="InterPro" id="IPR001736">
    <property type="entry name" value="PLipase_D/transphosphatidylase"/>
</dbReference>
<feature type="domain" description="PLD phosphodiesterase" evidence="1">
    <location>
        <begin position="129"/>
        <end position="156"/>
    </location>
</feature>
<organism evidence="2 3">
    <name type="scientific">Pseudomonas matsuisoli</name>
    <dbReference type="NCBI Taxonomy" id="1515666"/>
    <lineage>
        <taxon>Bacteria</taxon>
        <taxon>Pseudomonadati</taxon>
        <taxon>Pseudomonadota</taxon>
        <taxon>Gammaproteobacteria</taxon>
        <taxon>Pseudomonadales</taxon>
        <taxon>Pseudomonadaceae</taxon>
        <taxon>Pseudomonas</taxon>
    </lineage>
</organism>
<feature type="domain" description="PLD phosphodiesterase" evidence="1">
    <location>
        <begin position="312"/>
        <end position="338"/>
    </location>
</feature>
<proteinExistence type="predicted"/>
<sequence>MAHTLERIASQTADALAPGARRGTVFPWRRGNRFELLIDGEQFFPRMLDAITRATRQIEVELYLIEDGKCSDRLVDALAAAASRGVAVRCLFDGFGSLKLGQPLRTRLHEAGVEVMQYNPLNLRRGWANLFRDHRKLLLVDDTYGYVGGAGSTDEFWLPDEAAPWHEIMVEMSGPLLQDWRALFDQLWAHCQRSGFWSPRVPLRPARLPPAPSGGDREGCGRVAYTASRQHRDIVHALLRNLSRAEHRVWLATPYFLPTWRVRRALVKAARRGVDVRLLLTSRNTDHPPIRFAGQRYYPRLLRAGVRIFEYQPKFLHMKMVLVDDWVSLGSCNFDHWNLRWNLENNLESVDPQLIADAQQCLTNDFVASREITLERWHERPLAVRVYQRIWGWLDRLVINVLDRRR</sequence>
<keyword evidence="3" id="KW-1185">Reference proteome</keyword>
<dbReference type="SUPFAM" id="SSF56024">
    <property type="entry name" value="Phospholipase D/nuclease"/>
    <property type="match status" value="2"/>
</dbReference>
<dbReference type="SMART" id="SM00155">
    <property type="entry name" value="PLDc"/>
    <property type="match status" value="2"/>
</dbReference>
<accession>A0A917UXD5</accession>
<dbReference type="CDD" id="cd09110">
    <property type="entry name" value="PLDc_CLS_1"/>
    <property type="match status" value="1"/>
</dbReference>
<reference evidence="2" key="2">
    <citation type="submission" date="2020-09" db="EMBL/GenBank/DDBJ databases">
        <authorList>
            <person name="Sun Q."/>
            <person name="Ohkuma M."/>
        </authorList>
    </citation>
    <scope>NUCLEOTIDE SEQUENCE</scope>
    <source>
        <strain evidence="2">JCM 30078</strain>
    </source>
</reference>
<reference evidence="2" key="1">
    <citation type="journal article" date="2014" name="Int. J. Syst. Evol. Microbiol.">
        <title>Complete genome sequence of Corynebacterium casei LMG S-19264T (=DSM 44701T), isolated from a smear-ripened cheese.</title>
        <authorList>
            <consortium name="US DOE Joint Genome Institute (JGI-PGF)"/>
            <person name="Walter F."/>
            <person name="Albersmeier A."/>
            <person name="Kalinowski J."/>
            <person name="Ruckert C."/>
        </authorList>
    </citation>
    <scope>NUCLEOTIDE SEQUENCE</scope>
    <source>
        <strain evidence="2">JCM 30078</strain>
    </source>
</reference>
<dbReference type="PANTHER" id="PTHR21248:SF23">
    <property type="entry name" value="CARDIOLIPIN SYNTHASE B"/>
    <property type="match status" value="1"/>
</dbReference>
<dbReference type="CDD" id="cd09159">
    <property type="entry name" value="PLDc_ybhO_like_2"/>
    <property type="match status" value="1"/>
</dbReference>
<dbReference type="InterPro" id="IPR025202">
    <property type="entry name" value="PLD-like_dom"/>
</dbReference>
<evidence type="ECO:0000313" key="2">
    <source>
        <dbReference type="EMBL" id="GGJ92838.1"/>
    </source>
</evidence>
<gene>
    <name evidence="2" type="ORF">GCM10009304_18400</name>
</gene>
<dbReference type="GO" id="GO:0008808">
    <property type="term" value="F:cardiolipin synthase activity"/>
    <property type="evidence" value="ECO:0007669"/>
    <property type="project" value="TreeGrafter"/>
</dbReference>
<dbReference type="AlphaFoldDB" id="A0A917UXD5"/>
<dbReference type="Pfam" id="PF13091">
    <property type="entry name" value="PLDc_2"/>
    <property type="match status" value="2"/>
</dbReference>
<name>A0A917UXD5_9PSED</name>
<dbReference type="EMBL" id="BMPO01000003">
    <property type="protein sequence ID" value="GGJ92838.1"/>
    <property type="molecule type" value="Genomic_DNA"/>
</dbReference>
<dbReference type="Gene3D" id="3.30.870.10">
    <property type="entry name" value="Endonuclease Chain A"/>
    <property type="match status" value="2"/>
</dbReference>
<dbReference type="GO" id="GO:0032049">
    <property type="term" value="P:cardiolipin biosynthetic process"/>
    <property type="evidence" value="ECO:0007669"/>
    <property type="project" value="UniProtKB-ARBA"/>
</dbReference>
<dbReference type="RefSeq" id="WP_188982888.1">
    <property type="nucleotide sequence ID" value="NZ_BMPO01000003.1"/>
</dbReference>
<protein>
    <submittedName>
        <fullName evidence="2">Cardiolipin synthase B</fullName>
    </submittedName>
</protein>
<dbReference type="Proteomes" id="UP000635983">
    <property type="component" value="Unassembled WGS sequence"/>
</dbReference>